<proteinExistence type="predicted"/>
<evidence type="ECO:0000313" key="1">
    <source>
        <dbReference type="EMBL" id="KAG8039345.1"/>
    </source>
</evidence>
<evidence type="ECO:0000313" key="2">
    <source>
        <dbReference type="Proteomes" id="UP000729402"/>
    </source>
</evidence>
<keyword evidence="2" id="KW-1185">Reference proteome</keyword>
<gene>
    <name evidence="1" type="ORF">GUJ93_ZPchr0039g14221</name>
</gene>
<accession>A0A8J5UVJ6</accession>
<dbReference type="Proteomes" id="UP000729402">
    <property type="component" value="Unassembled WGS sequence"/>
</dbReference>
<name>A0A8J5UVJ6_ZIZPA</name>
<reference evidence="1" key="2">
    <citation type="submission" date="2021-02" db="EMBL/GenBank/DDBJ databases">
        <authorList>
            <person name="Kimball J.A."/>
            <person name="Haas M.W."/>
            <person name="Macchietto M."/>
            <person name="Kono T."/>
            <person name="Duquette J."/>
            <person name="Shao M."/>
        </authorList>
    </citation>
    <scope>NUCLEOTIDE SEQUENCE</scope>
    <source>
        <tissue evidence="1">Fresh leaf tissue</tissue>
    </source>
</reference>
<dbReference type="EMBL" id="JAAALK010001907">
    <property type="protein sequence ID" value="KAG8039345.1"/>
    <property type="molecule type" value="Genomic_DNA"/>
</dbReference>
<comment type="caution">
    <text evidence="1">The sequence shown here is derived from an EMBL/GenBank/DDBJ whole genome shotgun (WGS) entry which is preliminary data.</text>
</comment>
<reference evidence="1" key="1">
    <citation type="journal article" date="2021" name="bioRxiv">
        <title>Whole Genome Assembly and Annotation of Northern Wild Rice, Zizania palustris L., Supports a Whole Genome Duplication in the Zizania Genus.</title>
        <authorList>
            <person name="Haas M."/>
            <person name="Kono T."/>
            <person name="Macchietto M."/>
            <person name="Millas R."/>
            <person name="McGilp L."/>
            <person name="Shao M."/>
            <person name="Duquette J."/>
            <person name="Hirsch C.N."/>
            <person name="Kimball J."/>
        </authorList>
    </citation>
    <scope>NUCLEOTIDE SEQUENCE</scope>
    <source>
        <tissue evidence="1">Fresh leaf tissue</tissue>
    </source>
</reference>
<protein>
    <submittedName>
        <fullName evidence="1">Uncharacterized protein</fullName>
    </submittedName>
</protein>
<sequence length="130" mass="14070">MSLASVSSSSCLQPCTILVTGTGEAHEGFSFLHRWRLGAYGISTPAFFIGSAILQMDSSLQPSRISSSRWPMDARGVMATCLRHFPHSSAPDFGATSIRTGKLATSRAPFWSRLVHVGRKRLQASTTAQQ</sequence>
<organism evidence="1 2">
    <name type="scientific">Zizania palustris</name>
    <name type="common">Northern wild rice</name>
    <dbReference type="NCBI Taxonomy" id="103762"/>
    <lineage>
        <taxon>Eukaryota</taxon>
        <taxon>Viridiplantae</taxon>
        <taxon>Streptophyta</taxon>
        <taxon>Embryophyta</taxon>
        <taxon>Tracheophyta</taxon>
        <taxon>Spermatophyta</taxon>
        <taxon>Magnoliopsida</taxon>
        <taxon>Liliopsida</taxon>
        <taxon>Poales</taxon>
        <taxon>Poaceae</taxon>
        <taxon>BOP clade</taxon>
        <taxon>Oryzoideae</taxon>
        <taxon>Oryzeae</taxon>
        <taxon>Zizaniinae</taxon>
        <taxon>Zizania</taxon>
    </lineage>
</organism>
<dbReference type="AlphaFoldDB" id="A0A8J5UVJ6"/>